<dbReference type="SUPFAM" id="SSF52317">
    <property type="entry name" value="Class I glutamine amidotransferase-like"/>
    <property type="match status" value="1"/>
</dbReference>
<proteinExistence type="predicted"/>
<dbReference type="EMBL" id="FNIB01000014">
    <property type="protein sequence ID" value="SDO28788.1"/>
    <property type="molecule type" value="Genomic_DNA"/>
</dbReference>
<dbReference type="Proteomes" id="UP000199639">
    <property type="component" value="Unassembled WGS sequence"/>
</dbReference>
<dbReference type="InterPro" id="IPR029062">
    <property type="entry name" value="Class_I_gatase-like"/>
</dbReference>
<dbReference type="Gene3D" id="3.40.50.880">
    <property type="match status" value="1"/>
</dbReference>
<keyword evidence="2" id="KW-0808">Transferase</keyword>
<dbReference type="EMBL" id="SOFD01000027">
    <property type="protein sequence ID" value="TFB76635.1"/>
    <property type="molecule type" value="Genomic_DNA"/>
</dbReference>
<feature type="domain" description="Glutamine amidotransferase" evidence="1">
    <location>
        <begin position="46"/>
        <end position="188"/>
    </location>
</feature>
<dbReference type="InterPro" id="IPR044992">
    <property type="entry name" value="ChyE-like"/>
</dbReference>
<protein>
    <submittedName>
        <fullName evidence="2">GMP synthase-Glutamine amidotransferase</fullName>
    </submittedName>
    <submittedName>
        <fullName evidence="3">Type 1 glutamine amidotransferase</fullName>
    </submittedName>
</protein>
<dbReference type="Proteomes" id="UP000298252">
    <property type="component" value="Unassembled WGS sequence"/>
</dbReference>
<dbReference type="AlphaFoldDB" id="A0A4V3I8V9"/>
<dbReference type="PANTHER" id="PTHR42695">
    <property type="entry name" value="GLUTAMINE AMIDOTRANSFERASE YLR126C-RELATED"/>
    <property type="match status" value="1"/>
</dbReference>
<dbReference type="Pfam" id="PF00117">
    <property type="entry name" value="GATase"/>
    <property type="match status" value="1"/>
</dbReference>
<organism evidence="2 4">
    <name type="scientific">Cryobacterium flavum</name>
    <dbReference type="NCBI Taxonomy" id="1424659"/>
    <lineage>
        <taxon>Bacteria</taxon>
        <taxon>Bacillati</taxon>
        <taxon>Actinomycetota</taxon>
        <taxon>Actinomycetes</taxon>
        <taxon>Micrococcales</taxon>
        <taxon>Microbacteriaceae</taxon>
        <taxon>Cryobacterium</taxon>
    </lineage>
</organism>
<keyword evidence="2" id="KW-0315">Glutamine amidotransferase</keyword>
<keyword evidence="5" id="KW-1185">Reference proteome</keyword>
<dbReference type="GO" id="GO:0005829">
    <property type="term" value="C:cytosol"/>
    <property type="evidence" value="ECO:0007669"/>
    <property type="project" value="TreeGrafter"/>
</dbReference>
<dbReference type="InterPro" id="IPR017926">
    <property type="entry name" value="GATASE"/>
</dbReference>
<evidence type="ECO:0000259" key="1">
    <source>
        <dbReference type="Pfam" id="PF00117"/>
    </source>
</evidence>
<dbReference type="CDD" id="cd01741">
    <property type="entry name" value="GATase1_1"/>
    <property type="match status" value="1"/>
</dbReference>
<name>A0A4V3I8V9_9MICO</name>
<evidence type="ECO:0000313" key="3">
    <source>
        <dbReference type="EMBL" id="TFB76635.1"/>
    </source>
</evidence>
<evidence type="ECO:0000313" key="5">
    <source>
        <dbReference type="Proteomes" id="UP000298252"/>
    </source>
</evidence>
<dbReference type="PROSITE" id="PS51273">
    <property type="entry name" value="GATASE_TYPE_1"/>
    <property type="match status" value="1"/>
</dbReference>
<evidence type="ECO:0000313" key="2">
    <source>
        <dbReference type="EMBL" id="SDO28788.1"/>
    </source>
</evidence>
<dbReference type="PANTHER" id="PTHR42695:SF5">
    <property type="entry name" value="GLUTAMINE AMIDOTRANSFERASE YLR126C-RELATED"/>
    <property type="match status" value="1"/>
</dbReference>
<reference evidence="2 4" key="1">
    <citation type="submission" date="2016-10" db="EMBL/GenBank/DDBJ databases">
        <authorList>
            <person name="Varghese N."/>
            <person name="Submissions S."/>
        </authorList>
    </citation>
    <scope>NUCLEOTIDE SEQUENCE [LARGE SCALE GENOMIC DNA]</scope>
    <source>
        <strain evidence="2 4">CGMCC 1.11215</strain>
    </source>
</reference>
<reference evidence="3 5" key="2">
    <citation type="submission" date="2019-03" db="EMBL/GenBank/DDBJ databases">
        <title>Genomics of glacier-inhabiting Cryobacterium strains.</title>
        <authorList>
            <person name="Liu Q."/>
            <person name="Xin Y.-H."/>
        </authorList>
    </citation>
    <scope>NUCLEOTIDE SEQUENCE [LARGE SCALE GENOMIC DNA]</scope>
    <source>
        <strain evidence="3 5">Hh8</strain>
    </source>
</reference>
<dbReference type="STRING" id="1424659.SAMN05216368_11443"/>
<dbReference type="GO" id="GO:0016740">
    <property type="term" value="F:transferase activity"/>
    <property type="evidence" value="ECO:0007669"/>
    <property type="project" value="UniProtKB-KW"/>
</dbReference>
<gene>
    <name evidence="3" type="ORF">E3O21_10785</name>
    <name evidence="2" type="ORF">SAMN05216368_11443</name>
</gene>
<accession>A0A4V3I8V9</accession>
<evidence type="ECO:0000313" key="4">
    <source>
        <dbReference type="Proteomes" id="UP000199639"/>
    </source>
</evidence>
<sequence length="236" mass="24986">MTVKRILVVEHEANAGVGLVGERILAAGIDLVRVGPDAGAPIPGRADGFDGVVVLGGTTGPTDDERAAWLPRVRELIADCLQSEVPLLGICLGAQMLAVVAGGTVGRARRGAEIGLSGLELTDSAAADSLLHDLPSPLRALQWHSLEVHDLPANSVSLCTSDRCPNQAFRVGPAAWGLQFHLEASAATAEAWAESDSDDLRAAGYLPEHVIDPMRENEDDLRRVWSEVADRWIGLV</sequence>